<dbReference type="InterPro" id="IPR051121">
    <property type="entry name" value="FAH"/>
</dbReference>
<dbReference type="PANTHER" id="PTHR42796">
    <property type="entry name" value="FUMARYLACETOACETATE HYDROLASE DOMAIN-CONTAINING PROTEIN 2A-RELATED"/>
    <property type="match status" value="1"/>
</dbReference>
<dbReference type="InterPro" id="IPR036663">
    <property type="entry name" value="Fumarylacetoacetase_C_sf"/>
</dbReference>
<dbReference type="Proteomes" id="UP000712673">
    <property type="component" value="Unassembled WGS sequence"/>
</dbReference>
<accession>A0A938B4Z8</accession>
<dbReference type="EMBL" id="VGLS01000985">
    <property type="protein sequence ID" value="MBM3226634.1"/>
    <property type="molecule type" value="Genomic_DNA"/>
</dbReference>
<evidence type="ECO:0000313" key="4">
    <source>
        <dbReference type="EMBL" id="MBM3226634.1"/>
    </source>
</evidence>
<dbReference type="FunFam" id="3.90.850.10:FF:000002">
    <property type="entry name" value="2-hydroxyhepta-2,4-diene-1,7-dioate isomerase"/>
    <property type="match status" value="1"/>
</dbReference>
<comment type="similarity">
    <text evidence="1">Belongs to the FAH family.</text>
</comment>
<dbReference type="GO" id="GO:0019752">
    <property type="term" value="P:carboxylic acid metabolic process"/>
    <property type="evidence" value="ECO:0007669"/>
    <property type="project" value="UniProtKB-ARBA"/>
</dbReference>
<organism evidence="4 5">
    <name type="scientific">Tectimicrobiota bacterium</name>
    <dbReference type="NCBI Taxonomy" id="2528274"/>
    <lineage>
        <taxon>Bacteria</taxon>
        <taxon>Pseudomonadati</taxon>
        <taxon>Nitrospinota/Tectimicrobiota group</taxon>
        <taxon>Candidatus Tectimicrobiota</taxon>
    </lineage>
</organism>
<sequence>MKLATFTHVGWTRLGLVDGEEVIDLANAVPELPQEMGAFLRAGQAALDTARQALARRTGRLPLSEVRLEAPVQRPGKLITIGINYREHAAEAGRETPPHPPLNFRMITCINAPYGDMWLPSKSEQFDYELEFCAVIGRRCRGITRAQVPQVVVGYTIFNDGSVRDYQRHVNNNLGKSWDTHGPLGPWIVTADEIPDPHNLEFRTLVNGVVRQHDNTGNMIHDWEKMIEYASTAWTLEPGDIIATGTCGGVAAGMQPPQWLQVGDVVRMEVERIGYLQNRVVSEPPGVMGFIG</sequence>
<evidence type="ECO:0000256" key="2">
    <source>
        <dbReference type="ARBA" id="ARBA00022723"/>
    </source>
</evidence>
<gene>
    <name evidence="4" type="ORF">FJZ47_22955</name>
</gene>
<dbReference type="GO" id="GO:0016787">
    <property type="term" value="F:hydrolase activity"/>
    <property type="evidence" value="ECO:0007669"/>
    <property type="project" value="UniProtKB-KW"/>
</dbReference>
<dbReference type="Gene3D" id="3.90.850.10">
    <property type="entry name" value="Fumarylacetoacetase-like, C-terminal domain"/>
    <property type="match status" value="1"/>
</dbReference>
<keyword evidence="4" id="KW-0378">Hydrolase</keyword>
<proteinExistence type="inferred from homology"/>
<name>A0A938B4Z8_UNCTE</name>
<evidence type="ECO:0000259" key="3">
    <source>
        <dbReference type="Pfam" id="PF01557"/>
    </source>
</evidence>
<dbReference type="GO" id="GO:0046872">
    <property type="term" value="F:metal ion binding"/>
    <property type="evidence" value="ECO:0007669"/>
    <property type="project" value="UniProtKB-KW"/>
</dbReference>
<protein>
    <submittedName>
        <fullName evidence="4">Fumarylacetoacetate hydrolase family protein</fullName>
    </submittedName>
</protein>
<dbReference type="Pfam" id="PF01557">
    <property type="entry name" value="FAA_hydrolase"/>
    <property type="match status" value="1"/>
</dbReference>
<evidence type="ECO:0000256" key="1">
    <source>
        <dbReference type="ARBA" id="ARBA00010211"/>
    </source>
</evidence>
<reference evidence="4" key="1">
    <citation type="submission" date="2019-03" db="EMBL/GenBank/DDBJ databases">
        <title>Lake Tanganyika Metagenome-Assembled Genomes (MAGs).</title>
        <authorList>
            <person name="Tran P."/>
        </authorList>
    </citation>
    <scope>NUCLEOTIDE SEQUENCE</scope>
    <source>
        <strain evidence="4">K_DeepCast_65m_m2_066</strain>
    </source>
</reference>
<evidence type="ECO:0000313" key="5">
    <source>
        <dbReference type="Proteomes" id="UP000712673"/>
    </source>
</evidence>
<dbReference type="PANTHER" id="PTHR42796:SF4">
    <property type="entry name" value="FUMARYLACETOACETATE HYDROLASE DOMAIN-CONTAINING PROTEIN 2A"/>
    <property type="match status" value="1"/>
</dbReference>
<dbReference type="AlphaFoldDB" id="A0A938B4Z8"/>
<dbReference type="InterPro" id="IPR011234">
    <property type="entry name" value="Fumarylacetoacetase-like_C"/>
</dbReference>
<feature type="domain" description="Fumarylacetoacetase-like C-terminal" evidence="3">
    <location>
        <begin position="78"/>
        <end position="281"/>
    </location>
</feature>
<comment type="caution">
    <text evidence="4">The sequence shown here is derived from an EMBL/GenBank/DDBJ whole genome shotgun (WGS) entry which is preliminary data.</text>
</comment>
<keyword evidence="2" id="KW-0479">Metal-binding</keyword>
<dbReference type="SUPFAM" id="SSF56529">
    <property type="entry name" value="FAH"/>
    <property type="match status" value="1"/>
</dbReference>
<dbReference type="GO" id="GO:0016853">
    <property type="term" value="F:isomerase activity"/>
    <property type="evidence" value="ECO:0007669"/>
    <property type="project" value="UniProtKB-ARBA"/>
</dbReference>